<dbReference type="AlphaFoldDB" id="A0A7M1LG58"/>
<dbReference type="SUPFAM" id="SSF103190">
    <property type="entry name" value="Sensory domain-like"/>
    <property type="match status" value="1"/>
</dbReference>
<sequence>MSHKFLKTIFFIATASLVLYFLIGYLNSKNIDESKDFLDSSAKVLLNSAKEDRLNALAMSTLISHNKALKECMSSKNLDDCKNILNNHVNTLKEIPLYKNVKIHLHSNDILSLVRSWDSNLTGDDLSSFRHSLKMVKNSKKPISGIEIGRCGVYTRGISPIIKDEEFLGSVEVMLDFSYLNESMKKSGVNLFILIPKRFKTDCFSDKLSLVKGYILLNEMNVDLNFVNMLNEIDLNKSYTKIGSNHFYSMKFFDLNEEFIGYIILHINYPILSSSNSL</sequence>
<protein>
    <recommendedName>
        <fullName evidence="2">Double Cache domain-containing protein</fullName>
    </recommendedName>
</protein>
<evidence type="ECO:0000313" key="4">
    <source>
        <dbReference type="Proteomes" id="UP000594749"/>
    </source>
</evidence>
<dbReference type="Pfam" id="PF14827">
    <property type="entry name" value="dCache_3"/>
    <property type="match status" value="1"/>
</dbReference>
<dbReference type="InterPro" id="IPR029150">
    <property type="entry name" value="dCache_3"/>
</dbReference>
<evidence type="ECO:0000256" key="1">
    <source>
        <dbReference type="SAM" id="Phobius"/>
    </source>
</evidence>
<keyword evidence="1" id="KW-0812">Transmembrane</keyword>
<feature type="domain" description="Double Cache" evidence="2">
    <location>
        <begin position="35"/>
        <end position="198"/>
    </location>
</feature>
<dbReference type="RefSeq" id="WP_025803856.1">
    <property type="nucleotide sequence ID" value="NZ_CP053842.1"/>
</dbReference>
<evidence type="ECO:0000313" key="3">
    <source>
        <dbReference type="EMBL" id="QOQ87291.1"/>
    </source>
</evidence>
<evidence type="ECO:0000259" key="2">
    <source>
        <dbReference type="Pfam" id="PF14827"/>
    </source>
</evidence>
<organism evidence="3 4">
    <name type="scientific">Campylobacter corcagiensis</name>
    <dbReference type="NCBI Taxonomy" id="1448857"/>
    <lineage>
        <taxon>Bacteria</taxon>
        <taxon>Pseudomonadati</taxon>
        <taxon>Campylobacterota</taxon>
        <taxon>Epsilonproteobacteria</taxon>
        <taxon>Campylobacterales</taxon>
        <taxon>Campylobacteraceae</taxon>
        <taxon>Campylobacter</taxon>
    </lineage>
</organism>
<feature type="transmembrane region" description="Helical" evidence="1">
    <location>
        <begin position="6"/>
        <end position="26"/>
    </location>
</feature>
<gene>
    <name evidence="3" type="ORF">IMC76_00225</name>
</gene>
<accession>A0A7M1LG58</accession>
<name>A0A7M1LG58_9BACT</name>
<dbReference type="InterPro" id="IPR029151">
    <property type="entry name" value="Sensor-like_sf"/>
</dbReference>
<dbReference type="EMBL" id="CP063078">
    <property type="protein sequence ID" value="QOQ87291.1"/>
    <property type="molecule type" value="Genomic_DNA"/>
</dbReference>
<dbReference type="Proteomes" id="UP000594749">
    <property type="component" value="Chromosome"/>
</dbReference>
<keyword evidence="1" id="KW-0472">Membrane</keyword>
<proteinExistence type="predicted"/>
<keyword evidence="1" id="KW-1133">Transmembrane helix</keyword>
<keyword evidence="4" id="KW-1185">Reference proteome</keyword>
<dbReference type="OrthoDB" id="5362926at2"/>
<reference evidence="3 4" key="1">
    <citation type="submission" date="2020-10" db="EMBL/GenBank/DDBJ databases">
        <title>Campylobacter and Helicobacter PacBio genomes.</title>
        <authorList>
            <person name="Lane C."/>
        </authorList>
    </citation>
    <scope>NUCLEOTIDE SEQUENCE [LARGE SCALE GENOMIC DNA]</scope>
    <source>
        <strain evidence="3 4">2016D-0077</strain>
    </source>
</reference>